<dbReference type="EMBL" id="NBTY01000017">
    <property type="protein sequence ID" value="OTP79972.1"/>
    <property type="molecule type" value="Genomic_DNA"/>
</dbReference>
<proteinExistence type="predicted"/>
<reference evidence="1 2" key="1">
    <citation type="submission" date="2017-03" db="EMBL/GenBank/DDBJ databases">
        <title>Genome analysis of strain PAMC 26510.</title>
        <authorList>
            <person name="Oh H.-M."/>
            <person name="Yang J.-A."/>
        </authorList>
    </citation>
    <scope>NUCLEOTIDE SEQUENCE [LARGE SCALE GENOMIC DNA]</scope>
    <source>
        <strain evidence="1 2">PAMC 26510</strain>
    </source>
</reference>
<organism evidence="1 2">
    <name type="scientific">Caballeronia sordidicola</name>
    <name type="common">Burkholderia sordidicola</name>
    <dbReference type="NCBI Taxonomy" id="196367"/>
    <lineage>
        <taxon>Bacteria</taxon>
        <taxon>Pseudomonadati</taxon>
        <taxon>Pseudomonadota</taxon>
        <taxon>Betaproteobacteria</taxon>
        <taxon>Burkholderiales</taxon>
        <taxon>Burkholderiaceae</taxon>
        <taxon>Caballeronia</taxon>
    </lineage>
</organism>
<sequence>MEGCVCCNAQFWISDELAGSGAAVSVCGKEDGAADDGAS</sequence>
<comment type="caution">
    <text evidence="1">The sequence shown here is derived from an EMBL/GenBank/DDBJ whole genome shotgun (WGS) entry which is preliminary data.</text>
</comment>
<dbReference type="Proteomes" id="UP000194546">
    <property type="component" value="Unassembled WGS sequence"/>
</dbReference>
<dbReference type="AlphaFoldDB" id="A0A242N8R4"/>
<evidence type="ECO:0000313" key="1">
    <source>
        <dbReference type="EMBL" id="OTP79972.1"/>
    </source>
</evidence>
<gene>
    <name evidence="1" type="ORF">PAMC26510_04170</name>
</gene>
<protein>
    <submittedName>
        <fullName evidence="1">Uncharacterized protein</fullName>
    </submittedName>
</protein>
<name>A0A242N8R4_CABSO</name>
<accession>A0A242N8R4</accession>
<evidence type="ECO:0000313" key="2">
    <source>
        <dbReference type="Proteomes" id="UP000194546"/>
    </source>
</evidence>